<reference evidence="3" key="2">
    <citation type="submission" date="2015-01" db="EMBL/GenBank/DDBJ databases">
        <title>Evolutionary Origins and Diversification of the Mycorrhizal Mutualists.</title>
        <authorList>
            <consortium name="DOE Joint Genome Institute"/>
            <consortium name="Mycorrhizal Genomics Consortium"/>
            <person name="Kohler A."/>
            <person name="Kuo A."/>
            <person name="Nagy L.G."/>
            <person name="Floudas D."/>
            <person name="Copeland A."/>
            <person name="Barry K.W."/>
            <person name="Cichocki N."/>
            <person name="Veneault-Fourrey C."/>
            <person name="LaButti K."/>
            <person name="Lindquist E.A."/>
            <person name="Lipzen A."/>
            <person name="Lundell T."/>
            <person name="Morin E."/>
            <person name="Murat C."/>
            <person name="Riley R."/>
            <person name="Ohm R."/>
            <person name="Sun H."/>
            <person name="Tunlid A."/>
            <person name="Henrissat B."/>
            <person name="Grigoriev I.V."/>
            <person name="Hibbett D.S."/>
            <person name="Martin F."/>
        </authorList>
    </citation>
    <scope>NUCLEOTIDE SEQUENCE [LARGE SCALE GENOMIC DNA]</scope>
    <source>
        <strain evidence="3">MAFF 305830</strain>
    </source>
</reference>
<dbReference type="HOGENOM" id="CLU_2832797_0_0_1"/>
<accession>A0A0C2WYK0</accession>
<feature type="compositionally biased region" description="Basic and acidic residues" evidence="1">
    <location>
        <begin position="56"/>
        <end position="66"/>
    </location>
</feature>
<evidence type="ECO:0000313" key="2">
    <source>
        <dbReference type="EMBL" id="KIM31138.1"/>
    </source>
</evidence>
<sequence>MFSLGVRGSGVDAPPLTARVAGAAGTTGLKRHFLYCSLKPETSAAKSANKGGSANSRDKVARGGLA</sequence>
<dbReference type="EMBL" id="KN824282">
    <property type="protein sequence ID" value="KIM31138.1"/>
    <property type="molecule type" value="Genomic_DNA"/>
</dbReference>
<name>A0A0C2WYK0_SERVB</name>
<feature type="compositionally biased region" description="Low complexity" evidence="1">
    <location>
        <begin position="43"/>
        <end position="55"/>
    </location>
</feature>
<gene>
    <name evidence="2" type="ORF">M408DRAFT_327429</name>
</gene>
<feature type="region of interest" description="Disordered" evidence="1">
    <location>
        <begin position="43"/>
        <end position="66"/>
    </location>
</feature>
<organism evidence="2 3">
    <name type="scientific">Serendipita vermifera MAFF 305830</name>
    <dbReference type="NCBI Taxonomy" id="933852"/>
    <lineage>
        <taxon>Eukaryota</taxon>
        <taxon>Fungi</taxon>
        <taxon>Dikarya</taxon>
        <taxon>Basidiomycota</taxon>
        <taxon>Agaricomycotina</taxon>
        <taxon>Agaricomycetes</taxon>
        <taxon>Sebacinales</taxon>
        <taxon>Serendipitaceae</taxon>
        <taxon>Serendipita</taxon>
    </lineage>
</organism>
<evidence type="ECO:0000256" key="1">
    <source>
        <dbReference type="SAM" id="MobiDB-lite"/>
    </source>
</evidence>
<keyword evidence="3" id="KW-1185">Reference proteome</keyword>
<proteinExistence type="predicted"/>
<evidence type="ECO:0000313" key="3">
    <source>
        <dbReference type="Proteomes" id="UP000054097"/>
    </source>
</evidence>
<dbReference type="AlphaFoldDB" id="A0A0C2WYK0"/>
<reference evidence="2 3" key="1">
    <citation type="submission" date="2014-04" db="EMBL/GenBank/DDBJ databases">
        <authorList>
            <consortium name="DOE Joint Genome Institute"/>
            <person name="Kuo A."/>
            <person name="Zuccaro A."/>
            <person name="Kohler A."/>
            <person name="Nagy L.G."/>
            <person name="Floudas D."/>
            <person name="Copeland A."/>
            <person name="Barry K.W."/>
            <person name="Cichocki N."/>
            <person name="Veneault-Fourrey C."/>
            <person name="LaButti K."/>
            <person name="Lindquist E.A."/>
            <person name="Lipzen A."/>
            <person name="Lundell T."/>
            <person name="Morin E."/>
            <person name="Murat C."/>
            <person name="Sun H."/>
            <person name="Tunlid A."/>
            <person name="Henrissat B."/>
            <person name="Grigoriev I.V."/>
            <person name="Hibbett D.S."/>
            <person name="Martin F."/>
            <person name="Nordberg H.P."/>
            <person name="Cantor M.N."/>
            <person name="Hua S.X."/>
        </authorList>
    </citation>
    <scope>NUCLEOTIDE SEQUENCE [LARGE SCALE GENOMIC DNA]</scope>
    <source>
        <strain evidence="2 3">MAFF 305830</strain>
    </source>
</reference>
<protein>
    <submittedName>
        <fullName evidence="2">Uncharacterized protein</fullName>
    </submittedName>
</protein>
<dbReference type="Proteomes" id="UP000054097">
    <property type="component" value="Unassembled WGS sequence"/>
</dbReference>